<name>A0A3R7FIR4_9ACTN</name>
<dbReference type="Gene3D" id="3.30.300.30">
    <property type="match status" value="1"/>
</dbReference>
<dbReference type="GO" id="GO:0006633">
    <property type="term" value="P:fatty acid biosynthetic process"/>
    <property type="evidence" value="ECO:0007669"/>
    <property type="project" value="TreeGrafter"/>
</dbReference>
<organism evidence="7 8">
    <name type="scientific">Streptomyces xinghaiensis</name>
    <dbReference type="NCBI Taxonomy" id="1038928"/>
    <lineage>
        <taxon>Bacteria</taxon>
        <taxon>Bacillati</taxon>
        <taxon>Actinomycetota</taxon>
        <taxon>Actinomycetes</taxon>
        <taxon>Kitasatosporales</taxon>
        <taxon>Streptomycetaceae</taxon>
        <taxon>Streptomyces</taxon>
    </lineage>
</organism>
<dbReference type="EMBL" id="JNAD02000002">
    <property type="protein sequence ID" value="RKM97984.1"/>
    <property type="molecule type" value="Genomic_DNA"/>
</dbReference>
<dbReference type="PANTHER" id="PTHR22754">
    <property type="entry name" value="DISCO-INTERACTING PROTEIN 2 DIP2 -RELATED"/>
    <property type="match status" value="1"/>
</dbReference>
<dbReference type="AlphaFoldDB" id="A0A3R7FIR4"/>
<evidence type="ECO:0000256" key="1">
    <source>
        <dbReference type="ARBA" id="ARBA00006432"/>
    </source>
</evidence>
<dbReference type="GO" id="GO:0070566">
    <property type="term" value="F:adenylyltransferase activity"/>
    <property type="evidence" value="ECO:0007669"/>
    <property type="project" value="TreeGrafter"/>
</dbReference>
<dbReference type="Gene3D" id="3.40.50.12780">
    <property type="entry name" value="N-terminal domain of ligase-like"/>
    <property type="match status" value="1"/>
</dbReference>
<evidence type="ECO:0000313" key="8">
    <source>
        <dbReference type="Proteomes" id="UP000028058"/>
    </source>
</evidence>
<comment type="caution">
    <text evidence="7">The sequence shown here is derived from an EMBL/GenBank/DDBJ whole genome shotgun (WGS) entry which is preliminary data.</text>
</comment>
<proteinExistence type="inferred from homology"/>
<dbReference type="GO" id="GO:0071766">
    <property type="term" value="P:Actinobacterium-type cell wall biogenesis"/>
    <property type="evidence" value="ECO:0007669"/>
    <property type="project" value="UniProtKB-ARBA"/>
</dbReference>
<protein>
    <submittedName>
        <fullName evidence="7">Fatty acyl-AMP ligase</fullName>
    </submittedName>
</protein>
<dbReference type="InterPro" id="IPR000873">
    <property type="entry name" value="AMP-dep_synth/lig_dom"/>
</dbReference>
<dbReference type="InterPro" id="IPR045851">
    <property type="entry name" value="AMP-bd_C_sf"/>
</dbReference>
<evidence type="ECO:0000256" key="3">
    <source>
        <dbReference type="ARBA" id="ARBA00022832"/>
    </source>
</evidence>
<evidence type="ECO:0000256" key="4">
    <source>
        <dbReference type="ARBA" id="ARBA00023098"/>
    </source>
</evidence>
<dbReference type="FunFam" id="3.40.50.12780:FF:000013">
    <property type="entry name" value="Long-chain-fatty-acid--AMP ligase FadD32"/>
    <property type="match status" value="1"/>
</dbReference>
<evidence type="ECO:0000259" key="6">
    <source>
        <dbReference type="Pfam" id="PF00501"/>
    </source>
</evidence>
<dbReference type="CDD" id="cd05931">
    <property type="entry name" value="FAAL"/>
    <property type="match status" value="1"/>
</dbReference>
<dbReference type="Proteomes" id="UP000028058">
    <property type="component" value="Unassembled WGS sequence"/>
</dbReference>
<keyword evidence="4" id="KW-0443">Lipid metabolism</keyword>
<feature type="region of interest" description="Disordered" evidence="5">
    <location>
        <begin position="422"/>
        <end position="462"/>
    </location>
</feature>
<dbReference type="GO" id="GO:0005886">
    <property type="term" value="C:plasma membrane"/>
    <property type="evidence" value="ECO:0007669"/>
    <property type="project" value="TreeGrafter"/>
</dbReference>
<evidence type="ECO:0000256" key="5">
    <source>
        <dbReference type="SAM" id="MobiDB-lite"/>
    </source>
</evidence>
<feature type="domain" description="AMP-dependent synthetase/ligase" evidence="6">
    <location>
        <begin position="12"/>
        <end position="416"/>
    </location>
</feature>
<dbReference type="PANTHER" id="PTHR22754:SF32">
    <property type="entry name" value="DISCO-INTERACTING PROTEIN 2"/>
    <property type="match status" value="1"/>
</dbReference>
<dbReference type="InterPro" id="IPR040097">
    <property type="entry name" value="FAAL/FAAC"/>
</dbReference>
<dbReference type="RefSeq" id="WP_043461742.1">
    <property type="nucleotide sequence ID" value="NZ_CP134822.1"/>
</dbReference>
<gene>
    <name evidence="7" type="ORF">SFRA_005440</name>
</gene>
<reference evidence="7 8" key="1">
    <citation type="journal article" date="2014" name="Genome Announc.">
        <title>Draft Genome Sequence of Streptomyces fradiae ATCC 19609, a Strain Highly Sensitive to Antibiotics.</title>
        <authorList>
            <person name="Bekker O.B."/>
            <person name="Klimina K.M."/>
            <person name="Vatlin A.A."/>
            <person name="Zakharevich N.V."/>
            <person name="Kasianov A.S."/>
            <person name="Danilenko V.N."/>
        </authorList>
    </citation>
    <scope>NUCLEOTIDE SEQUENCE [LARGE SCALE GENOMIC DNA]</scope>
    <source>
        <strain evidence="7 8">ATCC 19609</strain>
    </source>
</reference>
<evidence type="ECO:0000313" key="7">
    <source>
        <dbReference type="EMBL" id="RKM97984.1"/>
    </source>
</evidence>
<dbReference type="GO" id="GO:0016874">
    <property type="term" value="F:ligase activity"/>
    <property type="evidence" value="ECO:0007669"/>
    <property type="project" value="UniProtKB-KW"/>
</dbReference>
<dbReference type="SUPFAM" id="SSF56801">
    <property type="entry name" value="Acetyl-CoA synthetase-like"/>
    <property type="match status" value="1"/>
</dbReference>
<keyword evidence="3" id="KW-0276">Fatty acid metabolism</keyword>
<comment type="similarity">
    <text evidence="1">Belongs to the ATP-dependent AMP-binding enzyme family.</text>
</comment>
<dbReference type="Pfam" id="PF00501">
    <property type="entry name" value="AMP-binding"/>
    <property type="match status" value="1"/>
</dbReference>
<feature type="compositionally biased region" description="Low complexity" evidence="5">
    <location>
        <begin position="439"/>
        <end position="453"/>
    </location>
</feature>
<keyword evidence="8" id="KW-1185">Reference proteome</keyword>
<dbReference type="OrthoDB" id="3671040at2"/>
<evidence type="ECO:0000256" key="2">
    <source>
        <dbReference type="ARBA" id="ARBA00022598"/>
    </source>
</evidence>
<dbReference type="InterPro" id="IPR042099">
    <property type="entry name" value="ANL_N_sf"/>
</dbReference>
<accession>A0A3R7FIR4</accession>
<sequence>MSGYRNFTELVQARAAQAPDREALVVLPDTEERGRAETVSYRALDAGARRLAGWLQDRGAAGERVLVLHADRRLFAVSFLACLYAGAVAVPAPPPAGGPGGRSHHETRIAGIVKDAAPCVVLTDAAAAPEVSQLLARSGHGGVPCLAADVVPGSAPWRPPELGPESVAFLQYTSGSTAEPRGVVVTHGNLLANQRAICRALGTVPAARIGGWLPFHHDMGLAGQLLHPLWLGGTSVVLSPEAFVRRPVRWLEAIARYGVTVSAAPDFAYDLCVRRITDEQAAGIDLSGWETAVSGGEPVREETRRAFTEKFAPAGLRPGAFTPCYGLAEATLLVTGAAADRRNGAAAALTVDAAALERHEIAEPVPGRPVRTLLSCGPPAAGTEVRVTDPDSGRVLPEGEIGEIRVRGAGVARGYWRRPAESARTFGARTPDEPRAGEPRAGGPSAAGPQGPEDTAGHLRTGDLGTLHRGELYVTGRLRDMIVVAGRNLYPQDLERTVQRVSALFGAGTVFAVPGERERVVVVQELRARSRYDVDLPGLAAAVERCLAEEFEISAGGVLLVRSGTVRRTTSGKVERAAMRGLFLRGELKPLHQRLDPEVTPLLPAGGR</sequence>
<keyword evidence="2 7" id="KW-0436">Ligase</keyword>